<sequence>MSTLKLKLLVDTKKNRVAFAESEEEYFVDILFSFLTLTMGNIIRLLNEQSSVGCTDKLCESMENLDVKCLETEACMKWKATDRDFEWRNMKEAENDDLHVTRAAVTSTASSIQKLGFKDADVLRKGLWMSAEMRALTAVELRSGEEEEETGGWIGVGGWRQRRRRRRRIDGEKASKKREAAKKRDRAGGDGVVL</sequence>
<protein>
    <submittedName>
        <fullName evidence="2">Uncharacterized protein</fullName>
    </submittedName>
</protein>
<dbReference type="Gramene" id="ONK72303">
    <property type="protein sequence ID" value="ONK72303"/>
    <property type="gene ID" value="A4U43_C04F17930"/>
</dbReference>
<organism evidence="2 3">
    <name type="scientific">Asparagus officinalis</name>
    <name type="common">Garden asparagus</name>
    <dbReference type="NCBI Taxonomy" id="4686"/>
    <lineage>
        <taxon>Eukaryota</taxon>
        <taxon>Viridiplantae</taxon>
        <taxon>Streptophyta</taxon>
        <taxon>Embryophyta</taxon>
        <taxon>Tracheophyta</taxon>
        <taxon>Spermatophyta</taxon>
        <taxon>Magnoliopsida</taxon>
        <taxon>Liliopsida</taxon>
        <taxon>Asparagales</taxon>
        <taxon>Asparagaceae</taxon>
        <taxon>Asparagoideae</taxon>
        <taxon>Asparagus</taxon>
    </lineage>
</organism>
<accession>A0A5P1F3J7</accession>
<gene>
    <name evidence="2" type="ORF">A4U43_C04F17930</name>
</gene>
<dbReference type="PANTHER" id="PTHR33103:SF27">
    <property type="entry name" value="OS04G0594700 PROTEIN"/>
    <property type="match status" value="1"/>
</dbReference>
<reference evidence="3" key="1">
    <citation type="journal article" date="2017" name="Nat. Commun.">
        <title>The asparagus genome sheds light on the origin and evolution of a young Y chromosome.</title>
        <authorList>
            <person name="Harkess A."/>
            <person name="Zhou J."/>
            <person name="Xu C."/>
            <person name="Bowers J.E."/>
            <person name="Van der Hulst R."/>
            <person name="Ayyampalayam S."/>
            <person name="Mercati F."/>
            <person name="Riccardi P."/>
            <person name="McKain M.R."/>
            <person name="Kakrana A."/>
            <person name="Tang H."/>
            <person name="Ray J."/>
            <person name="Groenendijk J."/>
            <person name="Arikit S."/>
            <person name="Mathioni S.M."/>
            <person name="Nakano M."/>
            <person name="Shan H."/>
            <person name="Telgmann-Rauber A."/>
            <person name="Kanno A."/>
            <person name="Yue Z."/>
            <person name="Chen H."/>
            <person name="Li W."/>
            <person name="Chen Y."/>
            <person name="Xu X."/>
            <person name="Zhang Y."/>
            <person name="Luo S."/>
            <person name="Chen H."/>
            <person name="Gao J."/>
            <person name="Mao Z."/>
            <person name="Pires J.C."/>
            <person name="Luo M."/>
            <person name="Kudrna D."/>
            <person name="Wing R.A."/>
            <person name="Meyers B.C."/>
            <person name="Yi K."/>
            <person name="Kong H."/>
            <person name="Lavrijsen P."/>
            <person name="Sunseri F."/>
            <person name="Falavigna A."/>
            <person name="Ye Y."/>
            <person name="Leebens-Mack J.H."/>
            <person name="Chen G."/>
        </authorList>
    </citation>
    <scope>NUCLEOTIDE SEQUENCE [LARGE SCALE GENOMIC DNA]</scope>
    <source>
        <strain evidence="3">cv. DH0086</strain>
    </source>
</reference>
<dbReference type="PANTHER" id="PTHR33103">
    <property type="entry name" value="OS01G0153900 PROTEIN"/>
    <property type="match status" value="1"/>
</dbReference>
<keyword evidence="3" id="KW-1185">Reference proteome</keyword>
<feature type="compositionally biased region" description="Basic and acidic residues" evidence="1">
    <location>
        <begin position="169"/>
        <end position="178"/>
    </location>
</feature>
<dbReference type="Proteomes" id="UP000243459">
    <property type="component" value="Chromosome 4"/>
</dbReference>
<evidence type="ECO:0000256" key="1">
    <source>
        <dbReference type="SAM" id="MobiDB-lite"/>
    </source>
</evidence>
<dbReference type="Pfam" id="PF05056">
    <property type="entry name" value="DUF674"/>
    <property type="match status" value="1"/>
</dbReference>
<dbReference type="AlphaFoldDB" id="A0A5P1F3J7"/>
<name>A0A5P1F3J7_ASPOF</name>
<proteinExistence type="predicted"/>
<dbReference type="EMBL" id="CM007384">
    <property type="protein sequence ID" value="ONK72303.1"/>
    <property type="molecule type" value="Genomic_DNA"/>
</dbReference>
<evidence type="ECO:0000313" key="2">
    <source>
        <dbReference type="EMBL" id="ONK72303.1"/>
    </source>
</evidence>
<feature type="region of interest" description="Disordered" evidence="1">
    <location>
        <begin position="160"/>
        <end position="194"/>
    </location>
</feature>
<evidence type="ECO:0000313" key="3">
    <source>
        <dbReference type="Proteomes" id="UP000243459"/>
    </source>
</evidence>
<dbReference type="InterPro" id="IPR007750">
    <property type="entry name" value="DUF674"/>
</dbReference>